<keyword evidence="2 5" id="KW-0812">Transmembrane</keyword>
<dbReference type="GO" id="GO:0016020">
    <property type="term" value="C:membrane"/>
    <property type="evidence" value="ECO:0007669"/>
    <property type="project" value="UniProtKB-SubCell"/>
</dbReference>
<dbReference type="PANTHER" id="PTHR10361">
    <property type="entry name" value="SODIUM-BILE ACID COTRANSPORTER"/>
    <property type="match status" value="1"/>
</dbReference>
<proteinExistence type="predicted"/>
<dbReference type="EMBL" id="PDNV01000007">
    <property type="protein sequence ID" value="PLC53698.1"/>
    <property type="molecule type" value="Genomic_DNA"/>
</dbReference>
<dbReference type="Gene3D" id="1.20.1530.20">
    <property type="match status" value="1"/>
</dbReference>
<evidence type="ECO:0000256" key="4">
    <source>
        <dbReference type="ARBA" id="ARBA00023136"/>
    </source>
</evidence>
<protein>
    <submittedName>
        <fullName evidence="6">Sodium transporter</fullName>
    </submittedName>
</protein>
<dbReference type="AlphaFoldDB" id="A0A2N4UFA0"/>
<dbReference type="PANTHER" id="PTHR10361:SF28">
    <property type="entry name" value="P3 PROTEIN-RELATED"/>
    <property type="match status" value="1"/>
</dbReference>
<dbReference type="OrthoDB" id="9806785at2"/>
<dbReference type="InterPro" id="IPR038770">
    <property type="entry name" value="Na+/solute_symporter_sf"/>
</dbReference>
<feature type="transmembrane region" description="Helical" evidence="5">
    <location>
        <begin position="90"/>
        <end position="108"/>
    </location>
</feature>
<feature type="transmembrane region" description="Helical" evidence="5">
    <location>
        <begin position="120"/>
        <end position="142"/>
    </location>
</feature>
<feature type="transmembrane region" description="Helical" evidence="5">
    <location>
        <begin position="185"/>
        <end position="206"/>
    </location>
</feature>
<evidence type="ECO:0000256" key="5">
    <source>
        <dbReference type="SAM" id="Phobius"/>
    </source>
</evidence>
<organism evidence="6 7">
    <name type="scientific">Pollutimonas nitritireducens</name>
    <dbReference type="NCBI Taxonomy" id="2045209"/>
    <lineage>
        <taxon>Bacteria</taxon>
        <taxon>Pseudomonadati</taxon>
        <taxon>Pseudomonadota</taxon>
        <taxon>Betaproteobacteria</taxon>
        <taxon>Burkholderiales</taxon>
        <taxon>Alcaligenaceae</taxon>
        <taxon>Pollutimonas</taxon>
    </lineage>
</organism>
<reference evidence="6 7" key="1">
    <citation type="submission" date="2017-10" db="EMBL/GenBank/DDBJ databases">
        <title>Two draft genome sequences of Pusillimonas sp. strains isolated from a nitrate- and radionuclide-contaminated groundwater in Russia.</title>
        <authorList>
            <person name="Grouzdev D.S."/>
            <person name="Tourova T.P."/>
            <person name="Goeva M.A."/>
            <person name="Babich T.L."/>
            <person name="Sokolova D.S."/>
            <person name="Abdullin R."/>
            <person name="Poltaraus A.B."/>
            <person name="Toshchakov S.V."/>
            <person name="Nazina T.N."/>
        </authorList>
    </citation>
    <scope>NUCLEOTIDE SEQUENCE [LARGE SCALE GENOMIC DNA]</scope>
    <source>
        <strain evidence="6 7">JR1/69-2-13</strain>
    </source>
</reference>
<feature type="transmembrane region" description="Helical" evidence="5">
    <location>
        <begin position="240"/>
        <end position="266"/>
    </location>
</feature>
<evidence type="ECO:0000256" key="3">
    <source>
        <dbReference type="ARBA" id="ARBA00022989"/>
    </source>
</evidence>
<dbReference type="InterPro" id="IPR002657">
    <property type="entry name" value="BilAc:Na_symport/Acr3"/>
</dbReference>
<name>A0A2N4UFA0_9BURK</name>
<feature type="transmembrane region" description="Helical" evidence="5">
    <location>
        <begin position="57"/>
        <end position="78"/>
    </location>
</feature>
<feature type="transmembrane region" description="Helical" evidence="5">
    <location>
        <begin position="149"/>
        <end position="173"/>
    </location>
</feature>
<feature type="transmembrane region" description="Helical" evidence="5">
    <location>
        <begin position="213"/>
        <end position="234"/>
    </location>
</feature>
<gene>
    <name evidence="6" type="ORF">CR155_11690</name>
</gene>
<evidence type="ECO:0000313" key="7">
    <source>
        <dbReference type="Proteomes" id="UP000234328"/>
    </source>
</evidence>
<keyword evidence="3 5" id="KW-1133">Transmembrane helix</keyword>
<dbReference type="InterPro" id="IPR004710">
    <property type="entry name" value="Bilac:Na_transpt"/>
</dbReference>
<feature type="transmembrane region" description="Helical" evidence="5">
    <location>
        <begin position="29"/>
        <end position="51"/>
    </location>
</feature>
<accession>A0A2N4UFA0</accession>
<comment type="caution">
    <text evidence="6">The sequence shown here is derived from an EMBL/GenBank/DDBJ whole genome shotgun (WGS) entry which is preliminary data.</text>
</comment>
<evidence type="ECO:0000256" key="1">
    <source>
        <dbReference type="ARBA" id="ARBA00004141"/>
    </source>
</evidence>
<comment type="subcellular location">
    <subcellularLocation>
        <location evidence="1">Membrane</location>
        <topology evidence="1">Multi-pass membrane protein</topology>
    </subcellularLocation>
</comment>
<dbReference type="Proteomes" id="UP000234328">
    <property type="component" value="Unassembled WGS sequence"/>
</dbReference>
<keyword evidence="4 5" id="KW-0472">Membrane</keyword>
<sequence>MYRIGVGKSRLLHPTYALRKFTMQAIARLSHFVGKTFAIWVLLFAILAFFAPAQFRWIGPYVVPLLGIIMFGMGLTLSKADFTEVFKRPGTVLIGVLGQFIIMPGLAWGLSTGLQLPPEIAVGVILVGCCPGGTASNVMTFLARGDVALSVAITSVTTLLAPIVTPALIYLLASQWLEVSASAMFWSIVQVVLLPIALGVVAQSLLREKVKACVDVLPLVSVVAIVAIVAAVVAGNQEKIATSGLMIFAVVVLHNGLGLLLGYWLAKVTGLSVAKRKTMSIEVGMQNSGLGVALATAHFSPLAAVPSAIFSVWHNISGPLVATLYQRFSNDEAYVDTATLTAAKPVK</sequence>
<evidence type="ECO:0000313" key="6">
    <source>
        <dbReference type="EMBL" id="PLC53698.1"/>
    </source>
</evidence>
<keyword evidence="7" id="KW-1185">Reference proteome</keyword>
<dbReference type="Pfam" id="PF01758">
    <property type="entry name" value="SBF"/>
    <property type="match status" value="1"/>
</dbReference>
<evidence type="ECO:0000256" key="2">
    <source>
        <dbReference type="ARBA" id="ARBA00022692"/>
    </source>
</evidence>